<reference evidence="1" key="1">
    <citation type="submission" date="2022-10" db="EMBL/GenBank/DDBJ databases">
        <title>Culturing micro-colonial fungi from biological soil crusts in the Mojave desert and describing Neophaeococcomyces mojavensis, and introducing the new genera and species Taxawa tesnikishii.</title>
        <authorList>
            <person name="Kurbessoian T."/>
            <person name="Stajich J.E."/>
        </authorList>
    </citation>
    <scope>NUCLEOTIDE SEQUENCE</scope>
    <source>
        <strain evidence="1">JES_112</strain>
    </source>
</reference>
<name>A0ACC2ZZU6_9EURO</name>
<evidence type="ECO:0000313" key="2">
    <source>
        <dbReference type="Proteomes" id="UP001172386"/>
    </source>
</evidence>
<sequence length="213" mass="23935">MSYNLYILSTLLHAGVEPEQQMNNTKRAPLDHPLRGGCAGELREGPELESTPQRRASPPPSCSTIPRPVPHHIPPARETSPGFPTERSSRPSPGLAGIRWVDEIEQRQNQRQQDSRRSSTSTSTSNSKTRLQRFWEKIEQKLRKLSRRKKRQDPDVDGGSLSDEAQIEVLKGLEVHCDLGKRLAANDMAAYYADDNDTLSMLVERLSLGWVAD</sequence>
<proteinExistence type="predicted"/>
<comment type="caution">
    <text evidence="1">The sequence shown here is derived from an EMBL/GenBank/DDBJ whole genome shotgun (WGS) entry which is preliminary data.</text>
</comment>
<evidence type="ECO:0000313" key="1">
    <source>
        <dbReference type="EMBL" id="KAJ9653046.1"/>
    </source>
</evidence>
<dbReference type="EMBL" id="JAPDRQ010000170">
    <property type="protein sequence ID" value="KAJ9653046.1"/>
    <property type="molecule type" value="Genomic_DNA"/>
</dbReference>
<gene>
    <name evidence="1" type="ORF">H2198_007752</name>
</gene>
<accession>A0ACC2ZZU6</accession>
<dbReference type="Proteomes" id="UP001172386">
    <property type="component" value="Unassembled WGS sequence"/>
</dbReference>
<keyword evidence="2" id="KW-1185">Reference proteome</keyword>
<organism evidence="1 2">
    <name type="scientific">Neophaeococcomyces mojaviensis</name>
    <dbReference type="NCBI Taxonomy" id="3383035"/>
    <lineage>
        <taxon>Eukaryota</taxon>
        <taxon>Fungi</taxon>
        <taxon>Dikarya</taxon>
        <taxon>Ascomycota</taxon>
        <taxon>Pezizomycotina</taxon>
        <taxon>Eurotiomycetes</taxon>
        <taxon>Chaetothyriomycetidae</taxon>
        <taxon>Chaetothyriales</taxon>
        <taxon>Chaetothyriales incertae sedis</taxon>
        <taxon>Neophaeococcomyces</taxon>
    </lineage>
</organism>
<protein>
    <submittedName>
        <fullName evidence="1">Uncharacterized protein</fullName>
    </submittedName>
</protein>